<dbReference type="GO" id="GO:0005770">
    <property type="term" value="C:late endosome"/>
    <property type="evidence" value="ECO:0007669"/>
    <property type="project" value="TreeGrafter"/>
</dbReference>
<dbReference type="GO" id="GO:0030425">
    <property type="term" value="C:dendrite"/>
    <property type="evidence" value="ECO:0007669"/>
    <property type="project" value="UniProtKB-SubCell"/>
</dbReference>
<dbReference type="FunFam" id="1.10.167.10:FF:000004">
    <property type="entry name" value="sorting nexin-14 isoform X1"/>
    <property type="match status" value="1"/>
</dbReference>
<feature type="domain" description="PXA" evidence="11">
    <location>
        <begin position="126"/>
        <end position="300"/>
    </location>
</feature>
<feature type="non-terminal residue" evidence="12">
    <location>
        <position position="933"/>
    </location>
</feature>
<dbReference type="InterPro" id="IPR016137">
    <property type="entry name" value="RGS"/>
</dbReference>
<dbReference type="GO" id="GO:0080025">
    <property type="term" value="F:phosphatidylinositol-3,5-bisphosphate binding"/>
    <property type="evidence" value="ECO:0007669"/>
    <property type="project" value="InterPro"/>
</dbReference>
<organism evidence="12 13">
    <name type="scientific">Pampusana beccarii</name>
    <name type="common">Western bronze ground-dove</name>
    <dbReference type="NCBI Taxonomy" id="2953425"/>
    <lineage>
        <taxon>Eukaryota</taxon>
        <taxon>Metazoa</taxon>
        <taxon>Chordata</taxon>
        <taxon>Craniata</taxon>
        <taxon>Vertebrata</taxon>
        <taxon>Euteleostomi</taxon>
        <taxon>Archelosauria</taxon>
        <taxon>Archosauria</taxon>
        <taxon>Dinosauria</taxon>
        <taxon>Saurischia</taxon>
        <taxon>Theropoda</taxon>
        <taxon>Coelurosauria</taxon>
        <taxon>Aves</taxon>
        <taxon>Neognathae</taxon>
        <taxon>Neoaves</taxon>
        <taxon>Columbimorphae</taxon>
        <taxon>Columbiformes</taxon>
        <taxon>Columbidae</taxon>
        <taxon>Pampusana</taxon>
    </lineage>
</organism>
<dbReference type="EMBL" id="VWYH01007989">
    <property type="protein sequence ID" value="NXW91270.1"/>
    <property type="molecule type" value="Genomic_DNA"/>
</dbReference>
<dbReference type="PANTHER" id="PTHR22775:SF44">
    <property type="entry name" value="SORTING NEXIN-14"/>
    <property type="match status" value="1"/>
</dbReference>
<proteinExistence type="inferred from homology"/>
<dbReference type="GO" id="GO:0015031">
    <property type="term" value="P:protein transport"/>
    <property type="evidence" value="ECO:0007669"/>
    <property type="project" value="UniProtKB-KW"/>
</dbReference>
<dbReference type="FunFam" id="3.30.1520.10:FF:000007">
    <property type="entry name" value="sorting nexin-14 isoform X1"/>
    <property type="match status" value="1"/>
</dbReference>
<evidence type="ECO:0000259" key="10">
    <source>
        <dbReference type="PROSITE" id="PS50195"/>
    </source>
</evidence>
<feature type="non-terminal residue" evidence="12">
    <location>
        <position position="1"/>
    </location>
</feature>
<accession>A0A7L4FWP6</accession>
<dbReference type="PROSITE" id="PS50195">
    <property type="entry name" value="PX"/>
    <property type="match status" value="1"/>
</dbReference>
<evidence type="ECO:0000256" key="1">
    <source>
        <dbReference type="ARBA" id="ARBA00004279"/>
    </source>
</evidence>
<dbReference type="InterPro" id="IPR036305">
    <property type="entry name" value="RGS_sf"/>
</dbReference>
<dbReference type="Gene3D" id="3.30.1520.10">
    <property type="entry name" value="Phox-like domain"/>
    <property type="match status" value="1"/>
</dbReference>
<dbReference type="CDD" id="cd08722">
    <property type="entry name" value="RGS_SNX14"/>
    <property type="match status" value="1"/>
</dbReference>
<dbReference type="InterPro" id="IPR013937">
    <property type="entry name" value="Sorting_nexin_C"/>
</dbReference>
<evidence type="ECO:0000313" key="13">
    <source>
        <dbReference type="Proteomes" id="UP000541332"/>
    </source>
</evidence>
<keyword evidence="6" id="KW-0966">Cell projection</keyword>
<evidence type="ECO:0000256" key="8">
    <source>
        <dbReference type="SAM" id="Phobius"/>
    </source>
</evidence>
<evidence type="ECO:0000259" key="9">
    <source>
        <dbReference type="PROSITE" id="PS50132"/>
    </source>
</evidence>
<dbReference type="AlphaFoldDB" id="A0A7L4FWP6"/>
<dbReference type="SUPFAM" id="SSF64268">
    <property type="entry name" value="PX domain"/>
    <property type="match status" value="1"/>
</dbReference>
<feature type="transmembrane region" description="Helical" evidence="8">
    <location>
        <begin position="48"/>
        <end position="67"/>
    </location>
</feature>
<dbReference type="Gene3D" id="1.10.167.10">
    <property type="entry name" value="Regulator of G-protein Signalling 4, domain 2"/>
    <property type="match status" value="1"/>
</dbReference>
<protein>
    <recommendedName>
        <fullName evidence="7">Sorting nexin-14</fullName>
    </recommendedName>
</protein>
<evidence type="ECO:0000256" key="4">
    <source>
        <dbReference type="ARBA" id="ARBA00022553"/>
    </source>
</evidence>
<keyword evidence="8" id="KW-0472">Membrane</keyword>
<evidence type="ECO:0000256" key="3">
    <source>
        <dbReference type="ARBA" id="ARBA00022448"/>
    </source>
</evidence>
<evidence type="ECO:0000256" key="2">
    <source>
        <dbReference type="ARBA" id="ARBA00010883"/>
    </source>
</evidence>
<evidence type="ECO:0000256" key="6">
    <source>
        <dbReference type="ARBA" id="ARBA00023273"/>
    </source>
</evidence>
<keyword evidence="8" id="KW-1133">Transmembrane helix</keyword>
<dbReference type="InterPro" id="IPR044926">
    <property type="entry name" value="RGS_subdomain_2"/>
</dbReference>
<dbReference type="InterPro" id="IPR037436">
    <property type="entry name" value="SNX14_PX"/>
</dbReference>
<reference evidence="12 13" key="1">
    <citation type="submission" date="2020-02" db="EMBL/GenBank/DDBJ databases">
        <title>Bird 10,000 Genomes (B10K) Project - Family phase.</title>
        <authorList>
            <person name="Zhang G."/>
        </authorList>
    </citation>
    <scope>NUCLEOTIDE SEQUENCE [LARGE SCALE GENOMIC DNA]</scope>
    <source>
        <strain evidence="12">B10K-DU-006-06</strain>
    </source>
</reference>
<dbReference type="Pfam" id="PF00615">
    <property type="entry name" value="RGS"/>
    <property type="match status" value="1"/>
</dbReference>
<dbReference type="SMART" id="SM00313">
    <property type="entry name" value="PXA"/>
    <property type="match status" value="1"/>
</dbReference>
<feature type="domain" description="PX" evidence="10">
    <location>
        <begin position="557"/>
        <end position="677"/>
    </location>
</feature>
<dbReference type="PANTHER" id="PTHR22775">
    <property type="entry name" value="SORTING NEXIN"/>
    <property type="match status" value="1"/>
</dbReference>
<dbReference type="InterPro" id="IPR003114">
    <property type="entry name" value="Phox_assoc"/>
</dbReference>
<gene>
    <name evidence="12" type="primary">Snx14</name>
    <name evidence="12" type="ORF">ALOBEC_R06417</name>
</gene>
<dbReference type="CDD" id="cd06877">
    <property type="entry name" value="PX_SNX14"/>
    <property type="match status" value="1"/>
</dbReference>
<dbReference type="Pfam" id="PF00787">
    <property type="entry name" value="PX"/>
    <property type="match status" value="1"/>
</dbReference>
<dbReference type="SMART" id="SM00312">
    <property type="entry name" value="PX"/>
    <property type="match status" value="1"/>
</dbReference>
<evidence type="ECO:0000256" key="5">
    <source>
        <dbReference type="ARBA" id="ARBA00022927"/>
    </source>
</evidence>
<dbReference type="SUPFAM" id="SSF48097">
    <property type="entry name" value="Regulator of G-protein signaling, RGS"/>
    <property type="match status" value="1"/>
</dbReference>
<comment type="similarity">
    <text evidence="2">Belongs to the sorting nexin family.</text>
</comment>
<keyword evidence="13" id="KW-1185">Reference proteome</keyword>
<dbReference type="SMART" id="SM00315">
    <property type="entry name" value="RGS"/>
    <property type="match status" value="1"/>
</dbReference>
<evidence type="ECO:0000259" key="11">
    <source>
        <dbReference type="PROSITE" id="PS51207"/>
    </source>
</evidence>
<dbReference type="InterPro" id="IPR037892">
    <property type="entry name" value="SNX14_RGS"/>
</dbReference>
<dbReference type="Pfam" id="PF08628">
    <property type="entry name" value="Nexin_C"/>
    <property type="match status" value="1"/>
</dbReference>
<keyword evidence="5" id="KW-0653">Protein transport</keyword>
<feature type="domain" description="RGS" evidence="9">
    <location>
        <begin position="332"/>
        <end position="464"/>
    </location>
</feature>
<evidence type="ECO:0000256" key="7">
    <source>
        <dbReference type="ARBA" id="ARBA00071933"/>
    </source>
</evidence>
<sequence>MAWVRAARQRAWGAEVLRETCRQYPLSCCLLLGLGVATVLLNRYLHVLMIFWSFVAGVVTFYCSLGPDSLLPNVLFTIKYKPKQLELPELFPHGHSCAVCGKVKCKRHRPTLLLENYQPWLDLKVPSKVDASLSEVLELVLENFVYPWYRNITDDESSVDELRGTLRFFASVLVRRIHKVDIPTVVTKKMLKAAMKHIEVIAKARQKVKNAEFLQQAALEEYGPELHVALRSRRDELHYLRKLTELLFPYILPPKSTECRSLALLIREILPGSVFLPSMDFLADPDTVNHLLLIFIDDSPPEKATEPTYSLVPFLQKFAEPRNKKPSVLKLELKEIRDQQDLLFRFMNFLKQEGAVHVLQFCLTVEEFNDRILRPELSDTEKMSLHEEVQKIYKTYCLDESIDKIRFDPFIVEEIQRIAEGPYTDVVKLQTMRCLFEAYEHVLSLLENVFTPMFCHSDEYFRHLLRGAESPTRNSKFNRTTQKRGESFGISKIGNKIKGVFKSSAMEGAILPNYNLNEGEDDFIEEGVMVMEDDSPEEAVSTPNTPRNLSAWKISIPYVDFFDDPSLERKDRKERIPVFCIDVERNDRRAVGHEPEHWSVYRRYLEFYVLESKLTEFHGTFPDAQLPSKRIIGPKNYEFLKSKREEFQEYLQKLLQHPELSNSQLLADFLSPNGGETQFLDKMLPDVNLGKIIKSVPGKLMKEKGQHLEPFIMNFINSCESPKPKPSRPELTILSPTSENNKKLFNDLFKNNANRSENTERRQNQNYFMEMMTVEGVYDYLMYVGRVVFRIPDWLHHLLMGGRILFKNTLELYTDYYLHYKLEQLFEEHRLVSLITLLRDAVFCENTEPRSLQDKQKRAKQTFEEMMRYIPDFIGKCIGEEAKYEGIRLLFEGMQQPVLNKQLTYVLLDIGIQELFPELSKGPKEASSVACWM</sequence>
<dbReference type="Proteomes" id="UP000541332">
    <property type="component" value="Unassembled WGS sequence"/>
</dbReference>
<dbReference type="OrthoDB" id="5957963at2759"/>
<keyword evidence="4" id="KW-0597">Phosphoprotein</keyword>
<dbReference type="Pfam" id="PF02194">
    <property type="entry name" value="PXA"/>
    <property type="match status" value="1"/>
</dbReference>
<name>A0A7L4FWP6_9COLU</name>
<dbReference type="PROSITE" id="PS51207">
    <property type="entry name" value="PXA"/>
    <property type="match status" value="1"/>
</dbReference>
<comment type="subcellular location">
    <subcellularLocation>
        <location evidence="1">Cell projection</location>
        <location evidence="1">Dendrite</location>
    </subcellularLocation>
</comment>
<dbReference type="InterPro" id="IPR001683">
    <property type="entry name" value="PX_dom"/>
</dbReference>
<comment type="caution">
    <text evidence="12">The sequence shown here is derived from an EMBL/GenBank/DDBJ whole genome shotgun (WGS) entry which is preliminary data.</text>
</comment>
<dbReference type="GO" id="GO:0097352">
    <property type="term" value="P:autophagosome maturation"/>
    <property type="evidence" value="ECO:0007669"/>
    <property type="project" value="TreeGrafter"/>
</dbReference>
<dbReference type="InterPro" id="IPR036871">
    <property type="entry name" value="PX_dom_sf"/>
</dbReference>
<keyword evidence="3" id="KW-0813">Transport</keyword>
<dbReference type="PROSITE" id="PS50132">
    <property type="entry name" value="RGS"/>
    <property type="match status" value="1"/>
</dbReference>
<keyword evidence="8" id="KW-0812">Transmembrane</keyword>
<evidence type="ECO:0000313" key="12">
    <source>
        <dbReference type="EMBL" id="NXW91270.1"/>
    </source>
</evidence>